<feature type="coiled-coil region" evidence="3">
    <location>
        <begin position="422"/>
        <end position="449"/>
    </location>
</feature>
<evidence type="ECO:0000256" key="1">
    <source>
        <dbReference type="ARBA" id="ARBA00022737"/>
    </source>
</evidence>
<feature type="region of interest" description="Disordered" evidence="4">
    <location>
        <begin position="1545"/>
        <end position="1581"/>
    </location>
</feature>
<keyword evidence="1" id="KW-0677">Repeat</keyword>
<feature type="compositionally biased region" description="Low complexity" evidence="4">
    <location>
        <begin position="2212"/>
        <end position="2230"/>
    </location>
</feature>
<dbReference type="InterPro" id="IPR001715">
    <property type="entry name" value="CH_dom"/>
</dbReference>
<dbReference type="Proteomes" id="UP000789390">
    <property type="component" value="Unassembled WGS sequence"/>
</dbReference>
<feature type="domain" description="Calponin-homology (CH)" evidence="5">
    <location>
        <begin position="15"/>
        <end position="119"/>
    </location>
</feature>
<evidence type="ECO:0000256" key="4">
    <source>
        <dbReference type="SAM" id="MobiDB-lite"/>
    </source>
</evidence>
<evidence type="ECO:0000256" key="3">
    <source>
        <dbReference type="SAM" id="Coils"/>
    </source>
</evidence>
<feature type="region of interest" description="Disordered" evidence="4">
    <location>
        <begin position="2298"/>
        <end position="2351"/>
    </location>
</feature>
<dbReference type="GO" id="GO:0003779">
    <property type="term" value="F:actin binding"/>
    <property type="evidence" value="ECO:0007669"/>
    <property type="project" value="UniProtKB-KW"/>
</dbReference>
<dbReference type="OrthoDB" id="10057795at2759"/>
<dbReference type="InterPro" id="IPR018159">
    <property type="entry name" value="Spectrin/alpha-actinin"/>
</dbReference>
<evidence type="ECO:0000256" key="2">
    <source>
        <dbReference type="ARBA" id="ARBA00023203"/>
    </source>
</evidence>
<feature type="compositionally biased region" description="Low complexity" evidence="4">
    <location>
        <begin position="2314"/>
        <end position="2338"/>
    </location>
</feature>
<feature type="compositionally biased region" description="Low complexity" evidence="4">
    <location>
        <begin position="252"/>
        <end position="271"/>
    </location>
</feature>
<organism evidence="6 7">
    <name type="scientific">Daphnia galeata</name>
    <dbReference type="NCBI Taxonomy" id="27404"/>
    <lineage>
        <taxon>Eukaryota</taxon>
        <taxon>Metazoa</taxon>
        <taxon>Ecdysozoa</taxon>
        <taxon>Arthropoda</taxon>
        <taxon>Crustacea</taxon>
        <taxon>Branchiopoda</taxon>
        <taxon>Diplostraca</taxon>
        <taxon>Cladocera</taxon>
        <taxon>Anomopoda</taxon>
        <taxon>Daphniidae</taxon>
        <taxon>Daphnia</taxon>
    </lineage>
</organism>
<evidence type="ECO:0000313" key="6">
    <source>
        <dbReference type="EMBL" id="CAH0111605.1"/>
    </source>
</evidence>
<dbReference type="Gene3D" id="1.20.58.60">
    <property type="match status" value="5"/>
</dbReference>
<feature type="compositionally biased region" description="Acidic residues" evidence="4">
    <location>
        <begin position="2298"/>
        <end position="2308"/>
    </location>
</feature>
<feature type="compositionally biased region" description="Low complexity" evidence="4">
    <location>
        <begin position="2668"/>
        <end position="2677"/>
    </location>
</feature>
<dbReference type="InterPro" id="IPR002017">
    <property type="entry name" value="Spectrin_repeat"/>
</dbReference>
<dbReference type="Pfam" id="PF00435">
    <property type="entry name" value="Spectrin"/>
    <property type="match status" value="2"/>
</dbReference>
<dbReference type="InterPro" id="IPR001589">
    <property type="entry name" value="Actinin_actin-bd_CS"/>
</dbReference>
<protein>
    <recommendedName>
        <fullName evidence="5">Calponin-homology (CH) domain-containing protein</fullName>
    </recommendedName>
</protein>
<dbReference type="FunFam" id="1.20.58.60:FF:000075">
    <property type="entry name" value="utrophin isoform X1"/>
    <property type="match status" value="1"/>
</dbReference>
<feature type="region of interest" description="Disordered" evidence="4">
    <location>
        <begin position="2207"/>
        <end position="2235"/>
    </location>
</feature>
<dbReference type="SMART" id="SM00150">
    <property type="entry name" value="SPEC"/>
    <property type="match status" value="8"/>
</dbReference>
<evidence type="ECO:0000259" key="5">
    <source>
        <dbReference type="PROSITE" id="PS50021"/>
    </source>
</evidence>
<dbReference type="SMART" id="SM00033">
    <property type="entry name" value="CH"/>
    <property type="match status" value="2"/>
</dbReference>
<accession>A0A8J2RYB1</accession>
<feature type="compositionally biased region" description="Acidic residues" evidence="4">
    <location>
        <begin position="1559"/>
        <end position="1575"/>
    </location>
</feature>
<dbReference type="EMBL" id="CAKKLH010000314">
    <property type="protein sequence ID" value="CAH0111605.1"/>
    <property type="molecule type" value="Genomic_DNA"/>
</dbReference>
<feature type="coiled-coil region" evidence="3">
    <location>
        <begin position="819"/>
        <end position="853"/>
    </location>
</feature>
<feature type="region of interest" description="Disordered" evidence="4">
    <location>
        <begin position="1627"/>
        <end position="1658"/>
    </location>
</feature>
<sequence>MAGWLLLPRLHEREDVQKKTFGKWINSQLIKINFSLVTDLFYDLRDGTRLLALLSVLTGRTYKPEKGHMRVHHLNNVSSAFRLLDKHNVKLVNISSNDIVDGNPKLTLGLVWSIILHYQVQDVLKGSMAELQQSSLDKTLLSWCQEATKDYAEIAITNFTTSWSDGLAFIALIHRFRPDLFDYELVSRKPANARLEYAFRMANKHLEIARLLDPEDVNTSNPDKKSIMMYVMCLYQALPHAKVPLVPANGNSSTETTTGSSSASASCKSSSNEPVDFTAYQTLMEEVLVWLLAAEDHLDSATAIFGDLQSVKEQFHKHEEFLLELTSQQGSVGAVLHEGARLVKEGELSNEEADEIHIQMRLLNSRWDQLRTKSMDRQARIHETLTKLQQDQLERLRQWLTATEDRISQLAAVLQPENFTAASQMLEDHQSLQRDLEAQQEHVNALSNMVVIVDESVSDNCAQMEDQLSALGERWSHVCRWAEQRASALQHLSNHWEQLETDLMRLKSWLAAHEHSLRLIETNPSTDRCQMIDVARQLQLLERDMEPHVQRLSQLQDNIQRLPALIHAVTVKENSKKIQPVGNYKCVDRLFADVENFEDRIEALNEIMEAQRQRLAKSGVDLTMIVLPPDITTSLTVFGSNDAINNSMRFEEEATSIKKRKLNSDRRFQFEETIKAATEHLEQMEMLLEGDSKSQDLEKRHVENKPLLDHVLKSGHVLLDELQNEASESFAVEDTMSSITERWLLVEELLTQRSAKQQEDDCLVKAKHCEKEIDVTLSVVNKLSCVEERNVETLSKLKAIFKMTNDQINQFTSPDVESSENLEITVESLKSKVNQLETRISEFEKDVVLYKQLRDESQSLDNWMAEVQNFLTAEDVGWGDVEVLEAQLEQSNALQEDVKILEPSVANVKHVISLLAPKVDEELLAEMNKISERLATTWITVIAGALQKNGVLATALSLTRQTVEGIESTNVWLNELELEIPPPAVINSTSELSQTLRKLNALKNRVDLKTSEYKCFAEAGNAVVANPLVNEELKDNLRLLSQRWNDVSGGVLERQRALKAASHHYGEFKVLTAQECDWQDKLEKKLMRSTTLAADAEEISEELDDLENYMKNRPKARILRIESMGSELVSLNIMTESVGSEVKSLTDRWATLEEKAKAKAEWLEKRVRGAQQCEQRLVQLHSAISSIDAELCSSLDQDLYGDELPELSQRLSQDIAQQEALLSEIRHEEEDYEAEGRKEAANRLHEQLSFIEATLQDVRNKFRKFQNPSELEPRLERMLRVLRDLEQSMCYIELASDDCEAIEGQLNNCIRFYASLSDIKTEVEAVLREGRQQVEEELVEDKLTVSAELDAMKALYNRLGEQVAIARETLERALQLSYQLNLDLNSMTDWLNQLVSEIHKTEDSFVDNNPNSVEEIRFYEKCFDDMVNSQPKMDSIRDNYGAFCGLCDPSLLEMLRERVEDITQEWQRIEERLKNKIVSLKGECDLNHGDTEETEEPSSPRLPQQNRNADVPVRMYRSVVLTSVRQFTDPGSPTIQKTCLELPASPTLTEDMDPKDLTIEGETEESDAVKEDEMDGPGRSASVDTLGYFNAAFEDFDEQEKEAYEHERISPSRSGLEVIRGNVEDFNEEDEEMMIDSTSSSDSSSESSESGSVKNLENANTEEYRLQILQLDESYVVEVKAGNLPSPELPSMEVLNSRPITPDDFLTPDEEAWTYPTITIDEENQNVTTVVERVEEVTTVQNQVTFEQLVIERFNFEKLPISSQDCIDSPINTGTPPSTPAMVELNALFQAFSNASAKNGDVEQEKVPLVEEVHLEDLPPKTEELEQPDVVEEVTIAENEQPEMSHPGEVFLDADVSEEVVKDVQPEFIDAVEVIKADDVAAIVKEIEPEIFEDPIEVMVVEVDEDVPAHFDDQLQVLANSRSVITISPHESSDSSSSSSSDSDDNEEKDIPVTRVVEENQLKVLPPVYVKTEEVVPVAENIEIQVLEDIIDIVDAKEQDVIAIEDIHDQVVEDPIEMKVDEIDDKVPVIEGEQPKQTEEPVEIKVDDIDHAVPETEELQDMEQSVEMKDNEIVNKAAAIEDEQPQIMEEYVEIEFDNKVPYLEDEQVQFSEDLKQVELQIVQEKAEPQIIQEEAEPQIIQEEAEPQIIQEEAEPQIIQKEAEPQIVQEEDKPQIVEEEAEPQIREDPLEVIVKAVEEIVTALEKDQPYILEEPQSEVQTESSSSGSSVSWKGEFEDEIPTVSEVCQSQDLLAVKEIEEKQVPPVEYPIEIDEVKENDSVEVDFIEQIDPIQVENVEEITTENDDQLDVTEQPSVVDVVMSRSSSRSSSSSKSSSSKSDMVDEKTSVVDDGEDVHLHVVPPIEVTIKQVDSQAPVTEQLQNLEEPITIDDVKEEEEAVTIVKYEQLHDADELSNVDVALSKTVSSSTSSISSSDSDNVQEEIPVVETIPVLDNRIEVDEGPIKSDSTEIIAVLIDGEKEAIVLKCPLDQNPPLEADLISSQTGSILLDSNELRGEDANDPTQRRLSVNNVRPPRKVSRDEGTQTDFCGHTGRLHVSTVVQPAELTSIIQPQTISPLQVEEMATTTAATSDTEVEPPAAVTTLQEIDADLNRLVASMEATEEVSTPILDGEVFAAVAIVAESKTNEDVDSFYGSDKEVDNEVVFSHTDSSSSSSSSSESDIEPDQTQQEKEESPVSVVQESPLDKEIAAFNAEVKLMSQRIDEVSAKFSPSSPNDLESAEMELSLLDPDVATLISRGDSLVLQVQKVDLERALRINTTTGELRVARTALKASSEVTKKLKEFFHYFSMSS</sequence>
<dbReference type="InterPro" id="IPR036872">
    <property type="entry name" value="CH_dom_sf"/>
</dbReference>
<keyword evidence="2" id="KW-0009">Actin-binding</keyword>
<feature type="compositionally biased region" description="Low complexity" evidence="4">
    <location>
        <begin position="1635"/>
        <end position="1652"/>
    </location>
</feature>
<dbReference type="PROSITE" id="PS00020">
    <property type="entry name" value="ACTININ_2"/>
    <property type="match status" value="1"/>
</dbReference>
<feature type="region of interest" description="Disordered" evidence="4">
    <location>
        <begin position="1926"/>
        <end position="1949"/>
    </location>
</feature>
<dbReference type="CDD" id="cd21186">
    <property type="entry name" value="CH_DMD-like_rpt1"/>
    <property type="match status" value="1"/>
</dbReference>
<feature type="coiled-coil region" evidence="3">
    <location>
        <begin position="587"/>
        <end position="614"/>
    </location>
</feature>
<keyword evidence="3" id="KW-0175">Coiled coil</keyword>
<dbReference type="Gene3D" id="1.10.418.10">
    <property type="entry name" value="Calponin-like domain"/>
    <property type="match status" value="2"/>
</dbReference>
<dbReference type="PROSITE" id="PS50021">
    <property type="entry name" value="CH"/>
    <property type="match status" value="2"/>
</dbReference>
<dbReference type="CDD" id="cd00176">
    <property type="entry name" value="SPEC"/>
    <property type="match status" value="2"/>
</dbReference>
<dbReference type="PROSITE" id="PS00019">
    <property type="entry name" value="ACTININ_1"/>
    <property type="match status" value="1"/>
</dbReference>
<name>A0A8J2RYB1_9CRUS</name>
<reference evidence="6" key="1">
    <citation type="submission" date="2021-11" db="EMBL/GenBank/DDBJ databases">
        <authorList>
            <person name="Schell T."/>
        </authorList>
    </citation>
    <scope>NUCLEOTIDE SEQUENCE</scope>
    <source>
        <strain evidence="6">M5</strain>
    </source>
</reference>
<feature type="region of interest" description="Disordered" evidence="4">
    <location>
        <begin position="1485"/>
        <end position="1509"/>
    </location>
</feature>
<keyword evidence="7" id="KW-1185">Reference proteome</keyword>
<feature type="coiled-coil region" evidence="3">
    <location>
        <begin position="1208"/>
        <end position="1261"/>
    </location>
</feature>
<dbReference type="Pfam" id="PF00307">
    <property type="entry name" value="CH"/>
    <property type="match status" value="2"/>
</dbReference>
<feature type="region of interest" description="Disordered" evidence="4">
    <location>
        <begin position="2662"/>
        <end position="2699"/>
    </location>
</feature>
<evidence type="ECO:0000313" key="7">
    <source>
        <dbReference type="Proteomes" id="UP000789390"/>
    </source>
</evidence>
<feature type="region of interest" description="Disordered" evidence="4">
    <location>
        <begin position="249"/>
        <end position="271"/>
    </location>
</feature>
<feature type="domain" description="Calponin-homology (CH)" evidence="5">
    <location>
        <begin position="134"/>
        <end position="239"/>
    </location>
</feature>
<comment type="caution">
    <text evidence="6">The sequence shown here is derived from an EMBL/GenBank/DDBJ whole genome shotgun (WGS) entry which is preliminary data.</text>
</comment>
<dbReference type="PANTHER" id="PTHR11915">
    <property type="entry name" value="SPECTRIN/FILAMIN RELATED CYTOSKELETAL PROTEIN"/>
    <property type="match status" value="1"/>
</dbReference>
<dbReference type="SUPFAM" id="SSF47576">
    <property type="entry name" value="Calponin-homology domain, CH-domain"/>
    <property type="match status" value="1"/>
</dbReference>
<dbReference type="SUPFAM" id="SSF46966">
    <property type="entry name" value="Spectrin repeat"/>
    <property type="match status" value="8"/>
</dbReference>
<gene>
    <name evidence="6" type="ORF">DGAL_LOCUS15253</name>
</gene>
<proteinExistence type="predicted"/>